<keyword evidence="3" id="KW-1185">Reference proteome</keyword>
<dbReference type="EMBL" id="KK793319">
    <property type="protein sequence ID" value="KDO36735.1"/>
    <property type="molecule type" value="Genomic_DNA"/>
</dbReference>
<protein>
    <submittedName>
        <fullName evidence="2">Uncharacterized protein</fullName>
    </submittedName>
</protein>
<proteinExistence type="predicted"/>
<reference evidence="2 3" key="1">
    <citation type="submission" date="2014-04" db="EMBL/GenBank/DDBJ databases">
        <authorList>
            <consortium name="International Citrus Genome Consortium"/>
            <person name="Gmitter F."/>
            <person name="Chen C."/>
            <person name="Farmerie W."/>
            <person name="Harkins T."/>
            <person name="Desany B."/>
            <person name="Mohiuddin M."/>
            <person name="Kodira C."/>
            <person name="Borodovsky M."/>
            <person name="Lomsadze A."/>
            <person name="Burns P."/>
            <person name="Jenkins J."/>
            <person name="Prochnik S."/>
            <person name="Shu S."/>
            <person name="Chapman J."/>
            <person name="Pitluck S."/>
            <person name="Schmutz J."/>
            <person name="Rokhsar D."/>
        </authorList>
    </citation>
    <scope>NUCLEOTIDE SEQUENCE</scope>
</reference>
<keyword evidence="1" id="KW-0812">Transmembrane</keyword>
<dbReference type="AlphaFoldDB" id="A0A067D5E5"/>
<dbReference type="Proteomes" id="UP000027120">
    <property type="component" value="Unassembled WGS sequence"/>
</dbReference>
<keyword evidence="1" id="KW-0472">Membrane</keyword>
<evidence type="ECO:0000313" key="3">
    <source>
        <dbReference type="Proteomes" id="UP000027120"/>
    </source>
</evidence>
<feature type="transmembrane region" description="Helical" evidence="1">
    <location>
        <begin position="41"/>
        <end position="60"/>
    </location>
</feature>
<evidence type="ECO:0000256" key="1">
    <source>
        <dbReference type="SAM" id="Phobius"/>
    </source>
</evidence>
<accession>A0A067D5E5</accession>
<feature type="transmembrane region" description="Helical" evidence="1">
    <location>
        <begin position="66"/>
        <end position="88"/>
    </location>
</feature>
<gene>
    <name evidence="2" type="ORF">CISIN_1g039977mg</name>
</gene>
<keyword evidence="1" id="KW-1133">Transmembrane helix</keyword>
<name>A0A067D5E5_CITSI</name>
<evidence type="ECO:0000313" key="2">
    <source>
        <dbReference type="EMBL" id="KDO36735.1"/>
    </source>
</evidence>
<feature type="transmembrane region" description="Helical" evidence="1">
    <location>
        <begin position="15"/>
        <end position="34"/>
    </location>
</feature>
<sequence>MFNWTKLTNFFNNSIINSNGCLIIVGALDARLLVGHLQLGVWAIILVVVGADWLLFFSVLADSQFLVVFVLFCFALKFECMNFVSFLFQ</sequence>
<organism evidence="2 3">
    <name type="scientific">Citrus sinensis</name>
    <name type="common">Sweet orange</name>
    <name type="synonym">Citrus aurantium var. sinensis</name>
    <dbReference type="NCBI Taxonomy" id="2711"/>
    <lineage>
        <taxon>Eukaryota</taxon>
        <taxon>Viridiplantae</taxon>
        <taxon>Streptophyta</taxon>
        <taxon>Embryophyta</taxon>
        <taxon>Tracheophyta</taxon>
        <taxon>Spermatophyta</taxon>
        <taxon>Magnoliopsida</taxon>
        <taxon>eudicotyledons</taxon>
        <taxon>Gunneridae</taxon>
        <taxon>Pentapetalae</taxon>
        <taxon>rosids</taxon>
        <taxon>malvids</taxon>
        <taxon>Sapindales</taxon>
        <taxon>Rutaceae</taxon>
        <taxon>Aurantioideae</taxon>
        <taxon>Citrus</taxon>
    </lineage>
</organism>